<dbReference type="AlphaFoldDB" id="A0A0D2FKG0"/>
<dbReference type="PANTHER" id="PTHR43142:SF5">
    <property type="entry name" value="CARBOXYLIC ESTER HYDROLASE"/>
    <property type="match status" value="1"/>
</dbReference>
<feature type="region of interest" description="Disordered" evidence="1">
    <location>
        <begin position="1"/>
        <end position="23"/>
    </location>
</feature>
<sequence length="628" mass="69276">MADSTVNPTIGRRPYTGPRYTQPHPQLGSLTGRLIKSPHFPSSSVVQFCSVPFAKVSQRFAPCVPLNSIPENFDGRPHRDFTQFGAACPQVGATKPSWFSAYGGALEDDLGLEFDEFTCLTVSISVPETCLSVHAGGKEPELRPVMVYIHGGGAQEGIGHVDGLHSNAALAAYSSELSLHAVTVNIGYRLNWLGSLVCQDVLDEYKADPLVSPHGPFNLTIQDQRAAFGWIHKYIGGFGGDSNNITAFGESAGSIFLVYHICGSSERLFNRVILQSGVVFGNGTFEQKNAEYQGLLKHFGIEHSSASARLEKLRQVPAELLAKCPGQHTLPFVDDVPGVSIKKPLFPRGAPTFSKQISLISSCPWLEDVIIGDDFWEGYVFRDFVRGASPKRLLDTLGSIFPEQQAARLLEAYNLPGTLELTTQVDANLFWGNVMYLVGDVLLSQPIHHMANELALQTATASGSAMKRKVYRYSFGLTNPFPGSEHSFVTGHHFVEILFLFLTLLDRYPRHRNGWLANQAKESAKRWIMFAHRKEPWDEYIVHQASGTGDAKIAVCDDVRGWHVKTVSQDEEESKSDPWGRRRYDGWAAIEGALLSLKAPEMDLKTFEQKVQMARLQLLGSVVGLPSN</sequence>
<dbReference type="Pfam" id="PF00135">
    <property type="entry name" value="COesterase"/>
    <property type="match status" value="1"/>
</dbReference>
<organism evidence="3 4">
    <name type="scientific">Phialophora macrospora</name>
    <dbReference type="NCBI Taxonomy" id="1851006"/>
    <lineage>
        <taxon>Eukaryota</taxon>
        <taxon>Fungi</taxon>
        <taxon>Dikarya</taxon>
        <taxon>Ascomycota</taxon>
        <taxon>Pezizomycotina</taxon>
        <taxon>Eurotiomycetes</taxon>
        <taxon>Chaetothyriomycetidae</taxon>
        <taxon>Chaetothyriales</taxon>
        <taxon>Herpotrichiellaceae</taxon>
        <taxon>Phialophora</taxon>
    </lineage>
</organism>
<name>A0A0D2FKG0_9EURO</name>
<evidence type="ECO:0000256" key="1">
    <source>
        <dbReference type="SAM" id="MobiDB-lite"/>
    </source>
</evidence>
<reference evidence="3 4" key="1">
    <citation type="submission" date="2015-01" db="EMBL/GenBank/DDBJ databases">
        <title>The Genome Sequence of Capronia semiimmersa CBS27337.</title>
        <authorList>
            <consortium name="The Broad Institute Genomics Platform"/>
            <person name="Cuomo C."/>
            <person name="de Hoog S."/>
            <person name="Gorbushina A."/>
            <person name="Stielow B."/>
            <person name="Teixiera M."/>
            <person name="Abouelleil A."/>
            <person name="Chapman S.B."/>
            <person name="Priest M."/>
            <person name="Young S.K."/>
            <person name="Wortman J."/>
            <person name="Nusbaum C."/>
            <person name="Birren B."/>
        </authorList>
    </citation>
    <scope>NUCLEOTIDE SEQUENCE [LARGE SCALE GENOMIC DNA]</scope>
    <source>
        <strain evidence="3 4">CBS 27337</strain>
    </source>
</reference>
<dbReference type="SUPFAM" id="SSF53474">
    <property type="entry name" value="alpha/beta-Hydrolases"/>
    <property type="match status" value="1"/>
</dbReference>
<dbReference type="EMBL" id="KN846959">
    <property type="protein sequence ID" value="KIW67235.1"/>
    <property type="molecule type" value="Genomic_DNA"/>
</dbReference>
<dbReference type="Gene3D" id="3.40.50.1820">
    <property type="entry name" value="alpha/beta hydrolase"/>
    <property type="match status" value="1"/>
</dbReference>
<accession>A0A0D2FKG0</accession>
<dbReference type="InterPro" id="IPR002018">
    <property type="entry name" value="CarbesteraseB"/>
</dbReference>
<dbReference type="ESTHER" id="9euro-a0a0d2fkg0">
    <property type="family name" value="Fungal_carboxylesterase_lipase"/>
</dbReference>
<evidence type="ECO:0000259" key="2">
    <source>
        <dbReference type="Pfam" id="PF00135"/>
    </source>
</evidence>
<dbReference type="Proteomes" id="UP000054266">
    <property type="component" value="Unassembled WGS sequence"/>
</dbReference>
<dbReference type="HOGENOM" id="CLU_006586_14_1_1"/>
<gene>
    <name evidence="3" type="ORF">PV04_06500</name>
</gene>
<keyword evidence="4" id="KW-1185">Reference proteome</keyword>
<dbReference type="STRING" id="5601.A0A0D2FKG0"/>
<evidence type="ECO:0000313" key="4">
    <source>
        <dbReference type="Proteomes" id="UP000054266"/>
    </source>
</evidence>
<evidence type="ECO:0000313" key="3">
    <source>
        <dbReference type="EMBL" id="KIW67235.1"/>
    </source>
</evidence>
<dbReference type="InterPro" id="IPR029058">
    <property type="entry name" value="AB_hydrolase_fold"/>
</dbReference>
<feature type="domain" description="Carboxylesterase type B" evidence="2">
    <location>
        <begin position="26"/>
        <end position="535"/>
    </location>
</feature>
<proteinExistence type="predicted"/>
<protein>
    <recommendedName>
        <fullName evidence="2">Carboxylesterase type B domain-containing protein</fullName>
    </recommendedName>
</protein>
<dbReference type="PANTHER" id="PTHR43142">
    <property type="entry name" value="CARBOXYLIC ESTER HYDROLASE"/>
    <property type="match status" value="1"/>
</dbReference>